<organism evidence="1 2">
    <name type="scientific">Owenweeksia hongkongensis (strain DSM 17368 / CIP 108786 / JCM 12287 / NRRL B-23963 / UST20020801)</name>
    <dbReference type="NCBI Taxonomy" id="926562"/>
    <lineage>
        <taxon>Bacteria</taxon>
        <taxon>Pseudomonadati</taxon>
        <taxon>Bacteroidota</taxon>
        <taxon>Flavobacteriia</taxon>
        <taxon>Flavobacteriales</taxon>
        <taxon>Owenweeksiaceae</taxon>
        <taxon>Owenweeksia</taxon>
    </lineage>
</organism>
<dbReference type="PATRIC" id="fig|926562.3.peg.3010"/>
<dbReference type="GO" id="GO:0005829">
    <property type="term" value="C:cytosol"/>
    <property type="evidence" value="ECO:0007669"/>
    <property type="project" value="TreeGrafter"/>
</dbReference>
<dbReference type="InterPro" id="IPR024079">
    <property type="entry name" value="MetalloPept_cat_dom_sf"/>
</dbReference>
<protein>
    <recommendedName>
        <fullName evidence="3">Peptidase</fullName>
    </recommendedName>
</protein>
<dbReference type="InterPro" id="IPR042252">
    <property type="entry name" value="MtfA_N"/>
</dbReference>
<dbReference type="GO" id="GO:0008237">
    <property type="term" value="F:metallopeptidase activity"/>
    <property type="evidence" value="ECO:0007669"/>
    <property type="project" value="InterPro"/>
</dbReference>
<evidence type="ECO:0000313" key="1">
    <source>
        <dbReference type="EMBL" id="AEV33948.1"/>
    </source>
</evidence>
<dbReference type="eggNOG" id="COG3012">
    <property type="taxonomic scope" value="Bacteria"/>
</dbReference>
<dbReference type="EMBL" id="CP003156">
    <property type="protein sequence ID" value="AEV33948.1"/>
    <property type="molecule type" value="Genomic_DNA"/>
</dbReference>
<dbReference type="KEGG" id="oho:Oweho_2993"/>
<dbReference type="CDD" id="cd20169">
    <property type="entry name" value="Peptidase_M90_mtfA"/>
    <property type="match status" value="1"/>
</dbReference>
<dbReference type="Pfam" id="PF02810">
    <property type="entry name" value="SEC-C"/>
    <property type="match status" value="1"/>
</dbReference>
<dbReference type="Gene3D" id="1.10.472.150">
    <property type="entry name" value="Glucose-regulated metallo-peptidase M90, N-terminal domain"/>
    <property type="match status" value="1"/>
</dbReference>
<dbReference type="SUPFAM" id="SSF55486">
    <property type="entry name" value="Metalloproteases ('zincins'), catalytic domain"/>
    <property type="match status" value="1"/>
</dbReference>
<accession>G8R1Z8</accession>
<dbReference type="Proteomes" id="UP000005631">
    <property type="component" value="Chromosome"/>
</dbReference>
<evidence type="ECO:0008006" key="3">
    <source>
        <dbReference type="Google" id="ProtNLM"/>
    </source>
</evidence>
<dbReference type="Pfam" id="PF06167">
    <property type="entry name" value="Peptidase_M90"/>
    <property type="match status" value="1"/>
</dbReference>
<proteinExistence type="predicted"/>
<dbReference type="Gene3D" id="3.40.390.10">
    <property type="entry name" value="Collagenase (Catalytic Domain)"/>
    <property type="match status" value="1"/>
</dbReference>
<dbReference type="SUPFAM" id="SSF103642">
    <property type="entry name" value="Sec-C motif"/>
    <property type="match status" value="1"/>
</dbReference>
<dbReference type="STRING" id="926562.Oweho_2993"/>
<dbReference type="HOGENOM" id="CLU_063037_0_0_10"/>
<dbReference type="InterPro" id="IPR010384">
    <property type="entry name" value="MtfA_fam"/>
</dbReference>
<evidence type="ECO:0000313" key="2">
    <source>
        <dbReference type="Proteomes" id="UP000005631"/>
    </source>
</evidence>
<reference evidence="1 2" key="1">
    <citation type="journal article" date="2012" name="Stand. Genomic Sci.">
        <title>Genome sequence of the orange-pigmented seawater bacterium Owenweeksia hongkongensis type strain (UST20020801(T)).</title>
        <authorList>
            <person name="Riedel T."/>
            <person name="Held B."/>
            <person name="Nolan M."/>
            <person name="Lucas S."/>
            <person name="Lapidus A."/>
            <person name="Tice H."/>
            <person name="Del Rio T.G."/>
            <person name="Cheng J.F."/>
            <person name="Han C."/>
            <person name="Tapia R."/>
            <person name="Goodwin L.A."/>
            <person name="Pitluck S."/>
            <person name="Liolios K."/>
            <person name="Mavromatis K."/>
            <person name="Pagani I."/>
            <person name="Ivanova N."/>
            <person name="Mikhailova N."/>
            <person name="Pati A."/>
            <person name="Chen A."/>
            <person name="Palaniappan K."/>
            <person name="Rohde M."/>
            <person name="Tindall B.J."/>
            <person name="Detter J.C."/>
            <person name="Goker M."/>
            <person name="Woyke T."/>
            <person name="Bristow J."/>
            <person name="Eisen J.A."/>
            <person name="Markowitz V."/>
            <person name="Hugenholtz P."/>
            <person name="Klenk H.P."/>
            <person name="Kyrpides N.C."/>
        </authorList>
    </citation>
    <scope>NUCLEOTIDE SEQUENCE</scope>
    <source>
        <strain evidence="2">DSM 17368 / JCM 12287 / NRRL B-23963</strain>
    </source>
</reference>
<gene>
    <name evidence="1" type="ordered locus">Oweho_2993</name>
</gene>
<sequence>MTTFSLLLFVALIVWLIFRPKGRKSGFPIPETFPQKWRTFLFSEVNFYASLSAEDKERFEKDILRFLGRVRITGIKTTIDIEDRLLVASSAVIPVFAFPEWEYRSLHEVLLYPDLFDQNFDFTSEKRTISGMVGSGGVMNNIVIFSKPALRLGFDNTSDKKNVGIHEFIHLFDKEDGTTDGIPHVIMKNQAVMPWLKLIRDNTEQMLEGKSDINIYGATNKQEFLAVAGEYFFERPKLLKDKHPALYEVLSMVFQNNLASSFKNENTTQRRIGRNDKCPCGSSKKFKKCCMTQD</sequence>
<dbReference type="AlphaFoldDB" id="G8R1Z8"/>
<dbReference type="PANTHER" id="PTHR30164">
    <property type="entry name" value="MTFA PEPTIDASE"/>
    <property type="match status" value="1"/>
</dbReference>
<dbReference type="PANTHER" id="PTHR30164:SF2">
    <property type="entry name" value="PROTEIN MTFA"/>
    <property type="match status" value="1"/>
</dbReference>
<dbReference type="eggNOG" id="COG3228">
    <property type="taxonomic scope" value="Bacteria"/>
</dbReference>
<dbReference type="InterPro" id="IPR004027">
    <property type="entry name" value="SEC_C_motif"/>
</dbReference>
<name>G8R1Z8_OWEHD</name>
<dbReference type="GO" id="GO:0004177">
    <property type="term" value="F:aminopeptidase activity"/>
    <property type="evidence" value="ECO:0007669"/>
    <property type="project" value="TreeGrafter"/>
</dbReference>
<dbReference type="RefSeq" id="WP_014203295.1">
    <property type="nucleotide sequence ID" value="NC_016599.1"/>
</dbReference>
<keyword evidence="2" id="KW-1185">Reference proteome</keyword>